<reference evidence="2" key="1">
    <citation type="journal article" date="2019" name="Int. J. Syst. Evol. Microbiol.">
        <title>The Global Catalogue of Microorganisms (GCM) 10K type strain sequencing project: providing services to taxonomists for standard genome sequencing and annotation.</title>
        <authorList>
            <consortium name="The Broad Institute Genomics Platform"/>
            <consortium name="The Broad Institute Genome Sequencing Center for Infectious Disease"/>
            <person name="Wu L."/>
            <person name="Ma J."/>
        </authorList>
    </citation>
    <scope>NUCLEOTIDE SEQUENCE [LARGE SCALE GENOMIC DNA]</scope>
    <source>
        <strain evidence="2">CCUG 50347</strain>
    </source>
</reference>
<sequence>MSMLDETVYDENGYPARLGYGAGQSDDFYLANMPFAGEDYGTRVVSATAAERAGLARRGQVYSWRARGRLRPVVWNADQRPCYLVTELERLAAEAATDPRYGRAA</sequence>
<dbReference type="Proteomes" id="UP001595909">
    <property type="component" value="Unassembled WGS sequence"/>
</dbReference>
<gene>
    <name evidence="1" type="ORF">ACFPEL_06965</name>
</gene>
<name>A0ABV9RIJ0_9PSEU</name>
<accession>A0ABV9RIJ0</accession>
<comment type="caution">
    <text evidence="1">The sequence shown here is derived from an EMBL/GenBank/DDBJ whole genome shotgun (WGS) entry which is preliminary data.</text>
</comment>
<evidence type="ECO:0000313" key="2">
    <source>
        <dbReference type="Proteomes" id="UP001595909"/>
    </source>
</evidence>
<dbReference type="EMBL" id="JBHSIM010000013">
    <property type="protein sequence ID" value="MFC4832145.1"/>
    <property type="molecule type" value="Genomic_DNA"/>
</dbReference>
<organism evidence="1 2">
    <name type="scientific">Actinomycetospora chibensis</name>
    <dbReference type="NCBI Taxonomy" id="663606"/>
    <lineage>
        <taxon>Bacteria</taxon>
        <taxon>Bacillati</taxon>
        <taxon>Actinomycetota</taxon>
        <taxon>Actinomycetes</taxon>
        <taxon>Pseudonocardiales</taxon>
        <taxon>Pseudonocardiaceae</taxon>
        <taxon>Actinomycetospora</taxon>
    </lineage>
</organism>
<protein>
    <submittedName>
        <fullName evidence="1">Uncharacterized protein</fullName>
    </submittedName>
</protein>
<proteinExistence type="predicted"/>
<dbReference type="RefSeq" id="WP_345332440.1">
    <property type="nucleotide sequence ID" value="NZ_BAABHN010000013.1"/>
</dbReference>
<keyword evidence="2" id="KW-1185">Reference proteome</keyword>
<evidence type="ECO:0000313" key="1">
    <source>
        <dbReference type="EMBL" id="MFC4832145.1"/>
    </source>
</evidence>